<feature type="transmembrane region" description="Helical" evidence="7">
    <location>
        <begin position="141"/>
        <end position="169"/>
    </location>
</feature>
<proteinExistence type="predicted"/>
<sequence>MLQKIKDYFRLIYDAAMGFTEHDCLKMSAALSYYTVFSIGPLVMILIWTLGFFYGNQIGGNDGAQNEVMDELTALFGADIAVMLESAIQKISQDSQSNIGFIIGIGTLVFASTTIFVNIQQSINTIWNVKPKPKKGWLKMIINRLLSFSMILGLAFLLMASLILSSLIGLLSNEISSMFSWINIDFIDWVNTAVTFVVIGTLFGFIFAVLPDAKVRFKDILGGAIFTALLFMLGKWGISMYLSNNATASAFGAAGSIIILLSWVYYTSAIIFFGAEFTKQYAIRYGNGIQPASFAVVIEQTEYEYDPETGTREKIDKQDDAEHSSVKGE</sequence>
<keyword evidence="4 7" id="KW-1133">Transmembrane helix</keyword>
<feature type="region of interest" description="Disordered" evidence="6">
    <location>
        <begin position="306"/>
        <end position="329"/>
    </location>
</feature>
<dbReference type="Proteomes" id="UP001597393">
    <property type="component" value="Unassembled WGS sequence"/>
</dbReference>
<feature type="transmembrane region" description="Helical" evidence="7">
    <location>
        <begin position="99"/>
        <end position="120"/>
    </location>
</feature>
<dbReference type="RefSeq" id="WP_380866628.1">
    <property type="nucleotide sequence ID" value="NZ_JBHUMA010000003.1"/>
</dbReference>
<keyword evidence="5 7" id="KW-0472">Membrane</keyword>
<protein>
    <submittedName>
        <fullName evidence="8">YihY/virulence factor BrkB family protein</fullName>
    </submittedName>
</protein>
<dbReference type="Pfam" id="PF03631">
    <property type="entry name" value="Virul_fac_BrkB"/>
    <property type="match status" value="1"/>
</dbReference>
<keyword evidence="2" id="KW-1003">Cell membrane</keyword>
<accession>A0ABW5NFA8</accession>
<dbReference type="PANTHER" id="PTHR30213">
    <property type="entry name" value="INNER MEMBRANE PROTEIN YHJD"/>
    <property type="match status" value="1"/>
</dbReference>
<evidence type="ECO:0000256" key="6">
    <source>
        <dbReference type="SAM" id="MobiDB-lite"/>
    </source>
</evidence>
<dbReference type="InterPro" id="IPR017039">
    <property type="entry name" value="Virul_fac_BrkB"/>
</dbReference>
<feature type="compositionally biased region" description="Basic and acidic residues" evidence="6">
    <location>
        <begin position="309"/>
        <end position="329"/>
    </location>
</feature>
<evidence type="ECO:0000313" key="8">
    <source>
        <dbReference type="EMBL" id="MFD2597455.1"/>
    </source>
</evidence>
<evidence type="ECO:0000256" key="5">
    <source>
        <dbReference type="ARBA" id="ARBA00023136"/>
    </source>
</evidence>
<feature type="transmembrane region" description="Helical" evidence="7">
    <location>
        <begin position="220"/>
        <end position="238"/>
    </location>
</feature>
<dbReference type="PIRSF" id="PIRSF035875">
    <property type="entry name" value="RNase_BN"/>
    <property type="match status" value="1"/>
</dbReference>
<evidence type="ECO:0000256" key="3">
    <source>
        <dbReference type="ARBA" id="ARBA00022692"/>
    </source>
</evidence>
<evidence type="ECO:0000256" key="7">
    <source>
        <dbReference type="SAM" id="Phobius"/>
    </source>
</evidence>
<evidence type="ECO:0000256" key="1">
    <source>
        <dbReference type="ARBA" id="ARBA00004651"/>
    </source>
</evidence>
<evidence type="ECO:0000256" key="2">
    <source>
        <dbReference type="ARBA" id="ARBA00022475"/>
    </source>
</evidence>
<gene>
    <name evidence="8" type="ORF">ACFSQ3_00710</name>
</gene>
<comment type="caution">
    <text evidence="8">The sequence shown here is derived from an EMBL/GenBank/DDBJ whole genome shotgun (WGS) entry which is preliminary data.</text>
</comment>
<feature type="transmembrane region" description="Helical" evidence="7">
    <location>
        <begin position="31"/>
        <end position="54"/>
    </location>
</feature>
<feature type="transmembrane region" description="Helical" evidence="7">
    <location>
        <begin position="189"/>
        <end position="208"/>
    </location>
</feature>
<name>A0ABW5NFA8_9SPHI</name>
<dbReference type="NCBIfam" id="TIGR00765">
    <property type="entry name" value="yihY_not_rbn"/>
    <property type="match status" value="1"/>
</dbReference>
<dbReference type="PANTHER" id="PTHR30213:SF1">
    <property type="entry name" value="INNER MEMBRANE PROTEIN YHJD"/>
    <property type="match status" value="1"/>
</dbReference>
<keyword evidence="3 7" id="KW-0812">Transmembrane</keyword>
<feature type="transmembrane region" description="Helical" evidence="7">
    <location>
        <begin position="250"/>
        <end position="275"/>
    </location>
</feature>
<evidence type="ECO:0000313" key="9">
    <source>
        <dbReference type="Proteomes" id="UP001597393"/>
    </source>
</evidence>
<dbReference type="EMBL" id="JBHUMA010000003">
    <property type="protein sequence ID" value="MFD2597455.1"/>
    <property type="molecule type" value="Genomic_DNA"/>
</dbReference>
<organism evidence="8 9">
    <name type="scientific">Sphingobacterium corticis</name>
    <dbReference type="NCBI Taxonomy" id="1812823"/>
    <lineage>
        <taxon>Bacteria</taxon>
        <taxon>Pseudomonadati</taxon>
        <taxon>Bacteroidota</taxon>
        <taxon>Sphingobacteriia</taxon>
        <taxon>Sphingobacteriales</taxon>
        <taxon>Sphingobacteriaceae</taxon>
        <taxon>Sphingobacterium</taxon>
    </lineage>
</organism>
<evidence type="ECO:0000256" key="4">
    <source>
        <dbReference type="ARBA" id="ARBA00022989"/>
    </source>
</evidence>
<reference evidence="9" key="1">
    <citation type="journal article" date="2019" name="Int. J. Syst. Evol. Microbiol.">
        <title>The Global Catalogue of Microorganisms (GCM) 10K type strain sequencing project: providing services to taxonomists for standard genome sequencing and annotation.</title>
        <authorList>
            <consortium name="The Broad Institute Genomics Platform"/>
            <consortium name="The Broad Institute Genome Sequencing Center for Infectious Disease"/>
            <person name="Wu L."/>
            <person name="Ma J."/>
        </authorList>
    </citation>
    <scope>NUCLEOTIDE SEQUENCE [LARGE SCALE GENOMIC DNA]</scope>
    <source>
        <strain evidence="9">KCTC 42248</strain>
    </source>
</reference>
<comment type="subcellular location">
    <subcellularLocation>
        <location evidence="1">Cell membrane</location>
        <topology evidence="1">Multi-pass membrane protein</topology>
    </subcellularLocation>
</comment>
<keyword evidence="9" id="KW-1185">Reference proteome</keyword>